<sequence length="409" mass="46836">MKSRKRRFKQDTSQDDPSDIEKENDELRLCLTIAPDEDKEVDYEILDKKYPIIDWKTENLGTKPQFDESKRSEEINMNVVTRSNGQKRSFSTLIRVLSVFDREDLDAVYKLVMDIYQDKIPEGFDKVLWGDLIVMFNPDEQDEFWNSQHEWKVVSWKLHSSSGVHTLMTDEGLVVHMLIEKKYPLKKEILMQMLKLKLESEEESTMALELIRFIKKSWLVQDQTVLGKDYSNLLIADSLLKTIWFINAPCYDNEALASPNTNDEELSIPEQTATGKGTSNPLMAVSFEDWSLHVGDFFQQLNYVSVCDASVAACYDMKTVLQIRLVPSCCVIFDLEPLSLSLVPRSLNVFLVLSLSSLPPCDLDGVLLFVPCIRISRKSPTTVLFDADTRRISIRHCGNAKSNTLNVLA</sequence>
<dbReference type="Proteomes" id="UP001151760">
    <property type="component" value="Unassembled WGS sequence"/>
</dbReference>
<proteinExistence type="predicted"/>
<comment type="caution">
    <text evidence="2">The sequence shown here is derived from an EMBL/GenBank/DDBJ whole genome shotgun (WGS) entry which is preliminary data.</text>
</comment>
<protein>
    <submittedName>
        <fullName evidence="2">Uncharacterized protein</fullName>
    </submittedName>
</protein>
<gene>
    <name evidence="2" type="ORF">Tco_0955753</name>
</gene>
<name>A0ABQ5E837_9ASTR</name>
<organism evidence="2 3">
    <name type="scientific">Tanacetum coccineum</name>
    <dbReference type="NCBI Taxonomy" id="301880"/>
    <lineage>
        <taxon>Eukaryota</taxon>
        <taxon>Viridiplantae</taxon>
        <taxon>Streptophyta</taxon>
        <taxon>Embryophyta</taxon>
        <taxon>Tracheophyta</taxon>
        <taxon>Spermatophyta</taxon>
        <taxon>Magnoliopsida</taxon>
        <taxon>eudicotyledons</taxon>
        <taxon>Gunneridae</taxon>
        <taxon>Pentapetalae</taxon>
        <taxon>asterids</taxon>
        <taxon>campanulids</taxon>
        <taxon>Asterales</taxon>
        <taxon>Asteraceae</taxon>
        <taxon>Asteroideae</taxon>
        <taxon>Anthemideae</taxon>
        <taxon>Anthemidinae</taxon>
        <taxon>Tanacetum</taxon>
    </lineage>
</organism>
<keyword evidence="3" id="KW-1185">Reference proteome</keyword>
<evidence type="ECO:0000256" key="1">
    <source>
        <dbReference type="SAM" id="MobiDB-lite"/>
    </source>
</evidence>
<evidence type="ECO:0000313" key="2">
    <source>
        <dbReference type="EMBL" id="GJT47038.1"/>
    </source>
</evidence>
<evidence type="ECO:0000313" key="3">
    <source>
        <dbReference type="Proteomes" id="UP001151760"/>
    </source>
</evidence>
<dbReference type="EMBL" id="BQNB010016035">
    <property type="protein sequence ID" value="GJT47038.1"/>
    <property type="molecule type" value="Genomic_DNA"/>
</dbReference>
<accession>A0ABQ5E837</accession>
<feature type="region of interest" description="Disordered" evidence="1">
    <location>
        <begin position="1"/>
        <end position="22"/>
    </location>
</feature>
<reference evidence="2" key="1">
    <citation type="journal article" date="2022" name="Int. J. Mol. Sci.">
        <title>Draft Genome of Tanacetum Coccineum: Genomic Comparison of Closely Related Tanacetum-Family Plants.</title>
        <authorList>
            <person name="Yamashiro T."/>
            <person name="Shiraishi A."/>
            <person name="Nakayama K."/>
            <person name="Satake H."/>
        </authorList>
    </citation>
    <scope>NUCLEOTIDE SEQUENCE</scope>
</reference>
<reference evidence="2" key="2">
    <citation type="submission" date="2022-01" db="EMBL/GenBank/DDBJ databases">
        <authorList>
            <person name="Yamashiro T."/>
            <person name="Shiraishi A."/>
            <person name="Satake H."/>
            <person name="Nakayama K."/>
        </authorList>
    </citation>
    <scope>NUCLEOTIDE SEQUENCE</scope>
</reference>